<evidence type="ECO:0000313" key="2">
    <source>
        <dbReference type="EMBL" id="GIQ83435.1"/>
    </source>
</evidence>
<dbReference type="EMBL" id="BDIP01001049">
    <property type="protein sequence ID" value="GIQ83435.1"/>
    <property type="molecule type" value="Genomic_DNA"/>
</dbReference>
<keyword evidence="3" id="KW-1185">Reference proteome</keyword>
<name>A0A9K3CVZ2_9EUKA</name>
<reference evidence="2 3" key="1">
    <citation type="journal article" date="2018" name="PLoS ONE">
        <title>The draft genome of Kipferlia bialata reveals reductive genome evolution in fornicate parasites.</title>
        <authorList>
            <person name="Tanifuji G."/>
            <person name="Takabayashi S."/>
            <person name="Kume K."/>
            <person name="Takagi M."/>
            <person name="Nakayama T."/>
            <person name="Kamikawa R."/>
            <person name="Inagaki Y."/>
            <person name="Hashimoto T."/>
        </authorList>
    </citation>
    <scope>NUCLEOTIDE SEQUENCE [LARGE SCALE GENOMIC DNA]</scope>
    <source>
        <strain evidence="2">NY0173</strain>
    </source>
</reference>
<proteinExistence type="predicted"/>
<feature type="region of interest" description="Disordered" evidence="1">
    <location>
        <begin position="1"/>
        <end position="46"/>
    </location>
</feature>
<dbReference type="AlphaFoldDB" id="A0A9K3CVZ2"/>
<sequence>MPVSTKRGTAPVGGNGSWAERDTPEESPIRRSLERAAGKRRRPPGMDEWNLFKVAQRC</sequence>
<evidence type="ECO:0000256" key="1">
    <source>
        <dbReference type="SAM" id="MobiDB-lite"/>
    </source>
</evidence>
<evidence type="ECO:0000313" key="3">
    <source>
        <dbReference type="Proteomes" id="UP000265618"/>
    </source>
</evidence>
<accession>A0A9K3CVZ2</accession>
<feature type="non-terminal residue" evidence="2">
    <location>
        <position position="1"/>
    </location>
</feature>
<protein>
    <submittedName>
        <fullName evidence="2">Uncharacterized protein</fullName>
    </submittedName>
</protein>
<gene>
    <name evidence="2" type="ORF">KIPB_004754</name>
</gene>
<dbReference type="Proteomes" id="UP000265618">
    <property type="component" value="Unassembled WGS sequence"/>
</dbReference>
<feature type="compositionally biased region" description="Basic and acidic residues" evidence="1">
    <location>
        <begin position="19"/>
        <end position="37"/>
    </location>
</feature>
<comment type="caution">
    <text evidence="2">The sequence shown here is derived from an EMBL/GenBank/DDBJ whole genome shotgun (WGS) entry which is preliminary data.</text>
</comment>
<organism evidence="2 3">
    <name type="scientific">Kipferlia bialata</name>
    <dbReference type="NCBI Taxonomy" id="797122"/>
    <lineage>
        <taxon>Eukaryota</taxon>
        <taxon>Metamonada</taxon>
        <taxon>Carpediemonas-like organisms</taxon>
        <taxon>Kipferlia</taxon>
    </lineage>
</organism>